<evidence type="ECO:0000313" key="13">
    <source>
        <dbReference type="EMBL" id="KAJ7365807.1"/>
    </source>
</evidence>
<evidence type="ECO:0000313" key="14">
    <source>
        <dbReference type="Proteomes" id="UP001163046"/>
    </source>
</evidence>
<dbReference type="GO" id="GO:0090149">
    <property type="term" value="P:mitochondrial membrane fission"/>
    <property type="evidence" value="ECO:0007669"/>
    <property type="project" value="InterPro"/>
</dbReference>
<accession>A0A9W9YT71</accession>
<dbReference type="InterPro" id="IPR018108">
    <property type="entry name" value="MCP_transmembrane"/>
</dbReference>
<evidence type="ECO:0000256" key="3">
    <source>
        <dbReference type="ARBA" id="ARBA00022448"/>
    </source>
</evidence>
<dbReference type="Gene3D" id="1.50.40.10">
    <property type="entry name" value="Mitochondrial carrier domain"/>
    <property type="match status" value="1"/>
</dbReference>
<dbReference type="Pfam" id="PF00153">
    <property type="entry name" value="Mito_carr"/>
    <property type="match status" value="1"/>
</dbReference>
<evidence type="ECO:0000256" key="4">
    <source>
        <dbReference type="ARBA" id="ARBA00022692"/>
    </source>
</evidence>
<dbReference type="EMBL" id="MU827302">
    <property type="protein sequence ID" value="KAJ7365807.1"/>
    <property type="molecule type" value="Genomic_DNA"/>
</dbReference>
<evidence type="ECO:0000256" key="2">
    <source>
        <dbReference type="ARBA" id="ARBA00006375"/>
    </source>
</evidence>
<feature type="transmembrane region" description="Helical" evidence="12">
    <location>
        <begin position="293"/>
        <end position="312"/>
    </location>
</feature>
<protein>
    <recommendedName>
        <fullName evidence="15">Solute carrier family 25 member 46</fullName>
    </recommendedName>
</protein>
<dbReference type="InterPro" id="IPR023395">
    <property type="entry name" value="MCP_dom_sf"/>
</dbReference>
<keyword evidence="8" id="KW-0496">Mitochondrion</keyword>
<feature type="transmembrane region" description="Helical" evidence="12">
    <location>
        <begin position="364"/>
        <end position="383"/>
    </location>
</feature>
<evidence type="ECO:0000256" key="6">
    <source>
        <dbReference type="ARBA" id="ARBA00022787"/>
    </source>
</evidence>
<dbReference type="GO" id="GO:0005741">
    <property type="term" value="C:mitochondrial outer membrane"/>
    <property type="evidence" value="ECO:0007669"/>
    <property type="project" value="UniProtKB-SubCell"/>
</dbReference>
<evidence type="ECO:0000256" key="5">
    <source>
        <dbReference type="ARBA" id="ARBA00022737"/>
    </source>
</evidence>
<keyword evidence="7 12" id="KW-1133">Transmembrane helix</keyword>
<feature type="transmembrane region" description="Helical" evidence="12">
    <location>
        <begin position="237"/>
        <end position="261"/>
    </location>
</feature>
<comment type="caution">
    <text evidence="13">The sequence shown here is derived from an EMBL/GenBank/DDBJ whole genome shotgun (WGS) entry which is preliminary data.</text>
</comment>
<dbReference type="PROSITE" id="PS50920">
    <property type="entry name" value="SOLCAR"/>
    <property type="match status" value="1"/>
</dbReference>
<evidence type="ECO:0000256" key="10">
    <source>
        <dbReference type="PROSITE-ProRule" id="PRU00282"/>
    </source>
</evidence>
<reference evidence="13" key="1">
    <citation type="submission" date="2023-01" db="EMBL/GenBank/DDBJ databases">
        <title>Genome assembly of the deep-sea coral Lophelia pertusa.</title>
        <authorList>
            <person name="Herrera S."/>
            <person name="Cordes E."/>
        </authorList>
    </citation>
    <scope>NUCLEOTIDE SEQUENCE</scope>
    <source>
        <strain evidence="13">USNM1676648</strain>
        <tissue evidence="13">Polyp</tissue>
    </source>
</reference>
<keyword evidence="9 10" id="KW-0472">Membrane</keyword>
<dbReference type="AlphaFoldDB" id="A0A9W9YT71"/>
<dbReference type="InterPro" id="IPR039158">
    <property type="entry name" value="SLC25A46"/>
</dbReference>
<dbReference type="PANTHER" id="PTHR21252">
    <property type="entry name" value="TB1 PROTEIN-RELATED"/>
    <property type="match status" value="1"/>
</dbReference>
<evidence type="ECO:0000256" key="1">
    <source>
        <dbReference type="ARBA" id="ARBA00004374"/>
    </source>
</evidence>
<evidence type="ECO:0000256" key="7">
    <source>
        <dbReference type="ARBA" id="ARBA00022989"/>
    </source>
</evidence>
<keyword evidence="3 11" id="KW-0813">Transport</keyword>
<keyword evidence="5" id="KW-0677">Repeat</keyword>
<evidence type="ECO:0000256" key="11">
    <source>
        <dbReference type="RuleBase" id="RU000488"/>
    </source>
</evidence>
<evidence type="ECO:0008006" key="15">
    <source>
        <dbReference type="Google" id="ProtNLM"/>
    </source>
</evidence>
<evidence type="ECO:0000256" key="9">
    <source>
        <dbReference type="ARBA" id="ARBA00023136"/>
    </source>
</evidence>
<keyword evidence="14" id="KW-1185">Reference proteome</keyword>
<comment type="subcellular location">
    <subcellularLocation>
        <location evidence="1">Mitochondrion outer membrane</location>
        <topology evidence="1">Multi-pass membrane protein</topology>
    </subcellularLocation>
</comment>
<dbReference type="SUPFAM" id="SSF103506">
    <property type="entry name" value="Mitochondrial carrier"/>
    <property type="match status" value="1"/>
</dbReference>
<dbReference type="PANTHER" id="PTHR21252:SF2">
    <property type="entry name" value="MITOCHONDRIAL OUTER MEMBRANE PROTEIN SLC25A46"/>
    <property type="match status" value="1"/>
</dbReference>
<keyword evidence="4 10" id="KW-0812">Transmembrane</keyword>
<keyword evidence="6" id="KW-1000">Mitochondrion outer membrane</keyword>
<sequence length="400" mass="44911">MGTRLGSLIPSLRDPSNILDLVDWVGGLTGKIKMVYDRLRGIENTKRTSNRKYTKACWVCHWNWKYSSCTVSDTSIHSLQEAMPGKSWCQKISPVTVHCVPDLTPIEKKPGSFNDSVIMNQKFRVMVPYGRVVVALMLCVPSIFFSEAAISSLTHLPHEAPDRKSSCKDVGGHLLLKGLSLAISMPVAAASLTETVKSDLTRDQDNMLDSLKDWMYRIVGWDRSSGRHGRLLPMWTLVLPTVLHGLLTYILSTLIQHLVLLKMKGRGIHTSPDADPTSSEEEPPGPSDMTHTYYAELVANFLAMFIPEFLLYPLETVLNQLYVQGTRTIIDDLDTGSGVVPLCTNYDGILDCFRSIWRDEGLGGFYKGFGALLIQLFIHWLILKLTQIVYREMSRDFKGK</sequence>
<gene>
    <name evidence="13" type="ORF">OS493_002526</name>
</gene>
<proteinExistence type="inferred from homology"/>
<name>A0A9W9YT71_9CNID</name>
<organism evidence="13 14">
    <name type="scientific">Desmophyllum pertusum</name>
    <dbReference type="NCBI Taxonomy" id="174260"/>
    <lineage>
        <taxon>Eukaryota</taxon>
        <taxon>Metazoa</taxon>
        <taxon>Cnidaria</taxon>
        <taxon>Anthozoa</taxon>
        <taxon>Hexacorallia</taxon>
        <taxon>Scleractinia</taxon>
        <taxon>Caryophylliina</taxon>
        <taxon>Caryophylliidae</taxon>
        <taxon>Desmophyllum</taxon>
    </lineage>
</organism>
<feature type="repeat" description="Solcar" evidence="10">
    <location>
        <begin position="291"/>
        <end position="393"/>
    </location>
</feature>
<feature type="transmembrane region" description="Helical" evidence="12">
    <location>
        <begin position="129"/>
        <end position="150"/>
    </location>
</feature>
<evidence type="ECO:0000256" key="8">
    <source>
        <dbReference type="ARBA" id="ARBA00023128"/>
    </source>
</evidence>
<comment type="similarity">
    <text evidence="2 11">Belongs to the mitochondrial carrier (TC 2.A.29) family.</text>
</comment>
<dbReference type="OrthoDB" id="2403262at2759"/>
<evidence type="ECO:0000256" key="12">
    <source>
        <dbReference type="SAM" id="Phobius"/>
    </source>
</evidence>
<dbReference type="Proteomes" id="UP001163046">
    <property type="component" value="Unassembled WGS sequence"/>
</dbReference>